<dbReference type="EMBL" id="DRVT01000015">
    <property type="protein sequence ID" value="HHI48773.1"/>
    <property type="molecule type" value="Genomic_DNA"/>
</dbReference>
<evidence type="ECO:0000313" key="2">
    <source>
        <dbReference type="EMBL" id="HHI48773.1"/>
    </source>
</evidence>
<reference evidence="2" key="1">
    <citation type="journal article" date="2020" name="mSystems">
        <title>Genome- and Community-Level Interaction Insights into Carbon Utilization and Element Cycling Functions of Hydrothermarchaeota in Hydrothermal Sediment.</title>
        <authorList>
            <person name="Zhou Z."/>
            <person name="Liu Y."/>
            <person name="Xu W."/>
            <person name="Pan J."/>
            <person name="Luo Z.H."/>
            <person name="Li M."/>
        </authorList>
    </citation>
    <scope>NUCLEOTIDE SEQUENCE [LARGE SCALE GENOMIC DNA]</scope>
    <source>
        <strain evidence="2">SpSt-1038</strain>
    </source>
</reference>
<keyword evidence="1" id="KW-1133">Transmembrane helix</keyword>
<feature type="transmembrane region" description="Helical" evidence="1">
    <location>
        <begin position="44"/>
        <end position="63"/>
    </location>
</feature>
<dbReference type="AlphaFoldDB" id="A0A7J3UZE4"/>
<name>A0A7J3UZE4_9CREN</name>
<sequence length="104" mass="11645">MSSQTSKQSAPKPEGLYRRMYYIRVLFAVIGGLVTGGLNIRGELGIAVGVAVYLASYVFLKSFGPFRGIPDKNKYYMTGIFSYFLLWFSTWVISINLLYPSALP</sequence>
<feature type="transmembrane region" description="Helical" evidence="1">
    <location>
        <begin position="75"/>
        <end position="99"/>
    </location>
</feature>
<keyword evidence="1" id="KW-0812">Transmembrane</keyword>
<keyword evidence="1" id="KW-0472">Membrane</keyword>
<accession>A0A7J3UZE4</accession>
<protein>
    <submittedName>
        <fullName evidence="2">Uncharacterized protein</fullName>
    </submittedName>
</protein>
<comment type="caution">
    <text evidence="2">The sequence shown here is derived from an EMBL/GenBank/DDBJ whole genome shotgun (WGS) entry which is preliminary data.</text>
</comment>
<proteinExistence type="predicted"/>
<evidence type="ECO:0000256" key="1">
    <source>
        <dbReference type="SAM" id="Phobius"/>
    </source>
</evidence>
<organism evidence="2">
    <name type="scientific">Candidatus Methanosuratincola petrocarbonis</name>
    <name type="common">ex Vanwonterghem et al. 2016</name>
    <dbReference type="NCBI Taxonomy" id="1867261"/>
    <lineage>
        <taxon>Archaea</taxon>
        <taxon>Thermoproteota</taxon>
        <taxon>Methanosuratincolia</taxon>
        <taxon>Candidatus Methanomethylicales</taxon>
        <taxon>Candidatus Methanomethylicaceae</taxon>
        <taxon>Candidatus Methanosuratincola (ex Vanwonterghem et al. 2016)</taxon>
    </lineage>
</organism>
<feature type="transmembrane region" description="Helical" evidence="1">
    <location>
        <begin position="21"/>
        <end position="38"/>
    </location>
</feature>
<gene>
    <name evidence="2" type="ORF">ENL91_01225</name>
</gene>